<dbReference type="AlphaFoldDB" id="A0AAJ8E1C9"/>
<dbReference type="GeneID" id="84590348"/>
<reference evidence="1" key="2">
    <citation type="submission" date="2025-08" db="UniProtKB">
        <authorList>
            <consortium name="RefSeq"/>
        </authorList>
    </citation>
    <scope>IDENTIFICATION</scope>
</reference>
<name>A0AAJ8E1C9_ASPNG</name>
<reference evidence="1" key="1">
    <citation type="submission" date="2025-02" db="EMBL/GenBank/DDBJ databases">
        <authorList>
            <consortium name="NCBI Genome Project"/>
        </authorList>
    </citation>
    <scope>NUCLEOTIDE SEQUENCE</scope>
</reference>
<organism evidence="1">
    <name type="scientific">Aspergillus niger</name>
    <dbReference type="NCBI Taxonomy" id="5061"/>
    <lineage>
        <taxon>Eukaryota</taxon>
        <taxon>Fungi</taxon>
        <taxon>Dikarya</taxon>
        <taxon>Ascomycota</taxon>
        <taxon>Pezizomycotina</taxon>
        <taxon>Eurotiomycetes</taxon>
        <taxon>Eurotiomycetidae</taxon>
        <taxon>Eurotiales</taxon>
        <taxon>Aspergillaceae</taxon>
        <taxon>Aspergillus</taxon>
        <taxon>Aspergillus subgen. Circumdati</taxon>
    </lineage>
</organism>
<accession>A0AAJ8E1C9</accession>
<sequence>MRSVCFWQVDHSGYPPSLLGMKIPRLRTSRKRGTFAFRGVAEIRPIGKSRRPRTLFHPCQRVTRGSALRIPATSDRRTIQCLRLLIYKSFLRSTILHHDGSSFRLQDCGCSPPGDFRWELLPLRLWTSTSGLGGRVESLHLLLRIISKLSDLTTRQGSHSMQRFINSEGGAIQYQYGVDSTVGAKLAMHGGIARTRVPRNNINYIRMRPRARGHGALREREGKMPSYHHRTIQYVYTLLPTRY</sequence>
<evidence type="ECO:0000313" key="1">
    <source>
        <dbReference type="RefSeq" id="XP_059603397.1"/>
    </source>
</evidence>
<protein>
    <submittedName>
        <fullName evidence="1">Uncharacterized protein</fullName>
    </submittedName>
</protein>
<gene>
    <name evidence="1" type="ORF">An02g05970</name>
</gene>
<proteinExistence type="predicted"/>
<dbReference type="VEuPathDB" id="FungiDB:An02g05970"/>
<dbReference type="RefSeq" id="XP_059603397.1">
    <property type="nucleotide sequence ID" value="XM_059746336.1"/>
</dbReference>
<dbReference type="KEGG" id="ang:An02g05970"/>